<feature type="compositionally biased region" description="Basic and acidic residues" evidence="1">
    <location>
        <begin position="22"/>
        <end position="35"/>
    </location>
</feature>
<proteinExistence type="predicted"/>
<gene>
    <name evidence="2" type="ORF">NSJP_0457</name>
</gene>
<feature type="region of interest" description="Disordered" evidence="1">
    <location>
        <begin position="1"/>
        <end position="50"/>
    </location>
</feature>
<dbReference type="AlphaFoldDB" id="A0A1W1I184"/>
<name>A0A1W1I184_9BACT</name>
<accession>A0A1W1I184</accession>
<evidence type="ECO:0000313" key="3">
    <source>
        <dbReference type="Proteomes" id="UP000192042"/>
    </source>
</evidence>
<protein>
    <submittedName>
        <fullName evidence="2">Uncharacterized protein</fullName>
    </submittedName>
</protein>
<keyword evidence="3" id="KW-1185">Reference proteome</keyword>
<dbReference type="Proteomes" id="UP000192042">
    <property type="component" value="Chromosome I"/>
</dbReference>
<organism evidence="2 3">
    <name type="scientific">Nitrospira japonica</name>
    <dbReference type="NCBI Taxonomy" id="1325564"/>
    <lineage>
        <taxon>Bacteria</taxon>
        <taxon>Pseudomonadati</taxon>
        <taxon>Nitrospirota</taxon>
        <taxon>Nitrospiria</taxon>
        <taxon>Nitrospirales</taxon>
        <taxon>Nitrospiraceae</taxon>
        <taxon>Nitrospira</taxon>
    </lineage>
</organism>
<feature type="compositionally biased region" description="Low complexity" evidence="1">
    <location>
        <begin position="1"/>
        <end position="20"/>
    </location>
</feature>
<dbReference type="EMBL" id="LT828648">
    <property type="protein sequence ID" value="SLM46629.1"/>
    <property type="molecule type" value="Genomic_DNA"/>
</dbReference>
<evidence type="ECO:0000256" key="1">
    <source>
        <dbReference type="SAM" id="MobiDB-lite"/>
    </source>
</evidence>
<evidence type="ECO:0000313" key="2">
    <source>
        <dbReference type="EMBL" id="SLM46629.1"/>
    </source>
</evidence>
<dbReference type="KEGG" id="nja:NSJP_0457"/>
<reference evidence="2 3" key="1">
    <citation type="submission" date="2017-03" db="EMBL/GenBank/DDBJ databases">
        <authorList>
            <person name="Afonso C.L."/>
            <person name="Miller P.J."/>
            <person name="Scott M.A."/>
            <person name="Spackman E."/>
            <person name="Goraichik I."/>
            <person name="Dimitrov K.M."/>
            <person name="Suarez D.L."/>
            <person name="Swayne D.E."/>
        </authorList>
    </citation>
    <scope>NUCLEOTIDE SEQUENCE [LARGE SCALE GENOMIC DNA]</scope>
    <source>
        <strain evidence="2">Genome sequencing of Nitrospira japonica strain NJ11</strain>
    </source>
</reference>
<sequence>MAVWEEAQASAADQAEAAVEAEMDRDPAEPVRDPELDSVCASDRIAIGPS</sequence>
<dbReference type="STRING" id="1325564.NSJP_0457"/>